<feature type="domain" description="Plastocyanin-like" evidence="7">
    <location>
        <begin position="441"/>
        <end position="556"/>
    </location>
</feature>
<dbReference type="CDD" id="cd13880">
    <property type="entry name" value="CuRO_2_MaLCC_like"/>
    <property type="match status" value="1"/>
</dbReference>
<dbReference type="OrthoDB" id="2121828at2759"/>
<dbReference type="GO" id="GO:0016491">
    <property type="term" value="F:oxidoreductase activity"/>
    <property type="evidence" value="ECO:0007669"/>
    <property type="project" value="UniProtKB-KW"/>
</dbReference>
<dbReference type="PANTHER" id="PTHR11709">
    <property type="entry name" value="MULTI-COPPER OXIDASE"/>
    <property type="match status" value="1"/>
</dbReference>
<feature type="domain" description="Plastocyanin-like" evidence="8">
    <location>
        <begin position="92"/>
        <end position="203"/>
    </location>
</feature>
<reference evidence="10" key="1">
    <citation type="journal article" date="2020" name="Stud. Mycol.">
        <title>101 Dothideomycetes genomes: A test case for predicting lifestyles and emergence of pathogens.</title>
        <authorList>
            <person name="Haridas S."/>
            <person name="Albert R."/>
            <person name="Binder M."/>
            <person name="Bloem J."/>
            <person name="LaButti K."/>
            <person name="Salamov A."/>
            <person name="Andreopoulos B."/>
            <person name="Baker S."/>
            <person name="Barry K."/>
            <person name="Bills G."/>
            <person name="Bluhm B."/>
            <person name="Cannon C."/>
            <person name="Castanera R."/>
            <person name="Culley D."/>
            <person name="Daum C."/>
            <person name="Ezra D."/>
            <person name="Gonzalez J."/>
            <person name="Henrissat B."/>
            <person name="Kuo A."/>
            <person name="Liang C."/>
            <person name="Lipzen A."/>
            <person name="Lutzoni F."/>
            <person name="Magnuson J."/>
            <person name="Mondo S."/>
            <person name="Nolan M."/>
            <person name="Ohm R."/>
            <person name="Pangilinan J."/>
            <person name="Park H.-J."/>
            <person name="Ramirez L."/>
            <person name="Alfaro M."/>
            <person name="Sun H."/>
            <person name="Tritt A."/>
            <person name="Yoshinaga Y."/>
            <person name="Zwiers L.-H."/>
            <person name="Turgeon B."/>
            <person name="Goodwin S."/>
            <person name="Spatafora J."/>
            <person name="Crous P."/>
            <person name="Grigoriev I."/>
        </authorList>
    </citation>
    <scope>NUCLEOTIDE SEQUENCE [LARGE SCALE GENOMIC DNA]</scope>
    <source>
        <strain evidence="10">CBS 304.66</strain>
    </source>
</reference>
<dbReference type="FunFam" id="2.60.40.420:FF:000021">
    <property type="entry name" value="Extracellular dihydrogeodin oxidase/laccase"/>
    <property type="match status" value="1"/>
</dbReference>
<dbReference type="Pfam" id="PF00394">
    <property type="entry name" value="Cu-oxidase"/>
    <property type="match status" value="1"/>
</dbReference>
<evidence type="ECO:0000259" key="6">
    <source>
        <dbReference type="Pfam" id="PF00394"/>
    </source>
</evidence>
<sequence length="596" mass="65461">MLYTIARTAGLIALLCSLALTASLPSEYSAPEVPWKRDGLRTKRTYGYGDGCKHGPYSRSCWDGSYTIDTDMDLEWPDTGKTVTYYFEIAEKIMAPDGFARPMTVINGQYPGPTIEASWGDTIEVFVTSKIQANGTGIHWHGMRQLGSVQMDGVGGVTECPIAPGETKHYKFKATQYGSSWYHSHYSVQYGDGVVGGIMIHGPATANYDIDLGILPFTDWFHIPSFPLNAVALHSRGPPIPDSLLINGTVLTPKVEGGKYAVTTLTPGKKHRLRLLNSGINNYVHVSLDGHPFTVIAADFVPIVPFETTSLSIAVGQRYDVIIDACQSIGNYWLRVGPGGTGGLGCDGPGDNLTDIKSIFHYEGAHSGAPNSTGITLPLGCYDEENIVPWVKTQVPQDVPEEIKLGFTNSLFGPGLVQWLVDENPMLVDFNKPTLQYVLEDNITYTERMNVYPVGEKHKWQYWVIQQNQTGNPPLPHPIHLHGHDFYVLDYQTNATWSGDISRLKSDNPIRRDTATLPAGGYLVLAFESDNPGIWLMHCHIPFHVSAGFGLQFVERGDEIVDAIGNVDGFQEGCNSWRPYQVDTFPGGFTPGDSGL</sequence>
<dbReference type="FunFam" id="2.60.40.420:FF:000045">
    <property type="entry name" value="Laccase 2"/>
    <property type="match status" value="1"/>
</dbReference>
<dbReference type="Pfam" id="PF07732">
    <property type="entry name" value="Cu-oxidase_3"/>
    <property type="match status" value="1"/>
</dbReference>
<feature type="domain" description="Plastocyanin-like" evidence="6">
    <location>
        <begin position="214"/>
        <end position="343"/>
    </location>
</feature>
<dbReference type="InterPro" id="IPR011706">
    <property type="entry name" value="Cu-oxidase_C"/>
</dbReference>
<evidence type="ECO:0000259" key="8">
    <source>
        <dbReference type="Pfam" id="PF07732"/>
    </source>
</evidence>
<name>A0A9P4N8T6_9PLEO</name>
<comment type="caution">
    <text evidence="9">The sequence shown here is derived from an EMBL/GenBank/DDBJ whole genome shotgun (WGS) entry which is preliminary data.</text>
</comment>
<dbReference type="PANTHER" id="PTHR11709:SF71">
    <property type="entry name" value="OXIDOREDUCTASE TPCJ"/>
    <property type="match status" value="1"/>
</dbReference>
<dbReference type="AlphaFoldDB" id="A0A9P4N8T6"/>
<evidence type="ECO:0000256" key="2">
    <source>
        <dbReference type="ARBA" id="ARBA00022723"/>
    </source>
</evidence>
<evidence type="ECO:0000259" key="7">
    <source>
        <dbReference type="Pfam" id="PF07731"/>
    </source>
</evidence>
<keyword evidence="2" id="KW-0479">Metal-binding</keyword>
<dbReference type="Pfam" id="PF07731">
    <property type="entry name" value="Cu-oxidase_2"/>
    <property type="match status" value="1"/>
</dbReference>
<dbReference type="InterPro" id="IPR001117">
    <property type="entry name" value="Cu-oxidase_2nd"/>
</dbReference>
<proteinExistence type="inferred from homology"/>
<dbReference type="SUPFAM" id="SSF49503">
    <property type="entry name" value="Cupredoxins"/>
    <property type="match status" value="3"/>
</dbReference>
<feature type="chain" id="PRO_5040249405" evidence="5">
    <location>
        <begin position="24"/>
        <end position="596"/>
    </location>
</feature>
<keyword evidence="10" id="KW-1185">Reference proteome</keyword>
<dbReference type="InterPro" id="IPR045087">
    <property type="entry name" value="Cu-oxidase_fam"/>
</dbReference>
<accession>A0A9P4N8T6</accession>
<comment type="similarity">
    <text evidence="1">Belongs to the multicopper oxidase family.</text>
</comment>
<keyword evidence="4" id="KW-0186">Copper</keyword>
<protein>
    <submittedName>
        <fullName evidence="9">Laccase</fullName>
    </submittedName>
</protein>
<dbReference type="InterPro" id="IPR011707">
    <property type="entry name" value="Cu-oxidase-like_N"/>
</dbReference>
<gene>
    <name evidence="9" type="ORF">CC78DRAFT_578186</name>
</gene>
<evidence type="ECO:0000313" key="9">
    <source>
        <dbReference type="EMBL" id="KAF2266486.1"/>
    </source>
</evidence>
<feature type="signal peptide" evidence="5">
    <location>
        <begin position="1"/>
        <end position="23"/>
    </location>
</feature>
<keyword evidence="5" id="KW-0732">Signal</keyword>
<dbReference type="Gene3D" id="2.60.40.420">
    <property type="entry name" value="Cupredoxins - blue copper proteins"/>
    <property type="match status" value="3"/>
</dbReference>
<dbReference type="Proteomes" id="UP000800093">
    <property type="component" value="Unassembled WGS sequence"/>
</dbReference>
<dbReference type="CDD" id="cd13854">
    <property type="entry name" value="CuRO_1_MaLCC_like"/>
    <property type="match status" value="1"/>
</dbReference>
<evidence type="ECO:0000313" key="10">
    <source>
        <dbReference type="Proteomes" id="UP000800093"/>
    </source>
</evidence>
<evidence type="ECO:0000256" key="3">
    <source>
        <dbReference type="ARBA" id="ARBA00023002"/>
    </source>
</evidence>
<organism evidence="9 10">
    <name type="scientific">Lojkania enalia</name>
    <dbReference type="NCBI Taxonomy" id="147567"/>
    <lineage>
        <taxon>Eukaryota</taxon>
        <taxon>Fungi</taxon>
        <taxon>Dikarya</taxon>
        <taxon>Ascomycota</taxon>
        <taxon>Pezizomycotina</taxon>
        <taxon>Dothideomycetes</taxon>
        <taxon>Pleosporomycetidae</taxon>
        <taxon>Pleosporales</taxon>
        <taxon>Pleosporales incertae sedis</taxon>
        <taxon>Lojkania</taxon>
    </lineage>
</organism>
<evidence type="ECO:0000256" key="4">
    <source>
        <dbReference type="ARBA" id="ARBA00023008"/>
    </source>
</evidence>
<dbReference type="EMBL" id="ML986598">
    <property type="protein sequence ID" value="KAF2266486.1"/>
    <property type="molecule type" value="Genomic_DNA"/>
</dbReference>
<dbReference type="CDD" id="cd13901">
    <property type="entry name" value="CuRO_3_MaLCC_like"/>
    <property type="match status" value="1"/>
</dbReference>
<dbReference type="GO" id="GO:0005507">
    <property type="term" value="F:copper ion binding"/>
    <property type="evidence" value="ECO:0007669"/>
    <property type="project" value="InterPro"/>
</dbReference>
<evidence type="ECO:0000256" key="1">
    <source>
        <dbReference type="ARBA" id="ARBA00010609"/>
    </source>
</evidence>
<evidence type="ECO:0000256" key="5">
    <source>
        <dbReference type="SAM" id="SignalP"/>
    </source>
</evidence>
<dbReference type="InterPro" id="IPR008972">
    <property type="entry name" value="Cupredoxin"/>
</dbReference>
<keyword evidence="3" id="KW-0560">Oxidoreductase</keyword>